<evidence type="ECO:0000259" key="5">
    <source>
        <dbReference type="Pfam" id="PF00155"/>
    </source>
</evidence>
<gene>
    <name evidence="6" type="ORF">ASPFODRAFT_37788</name>
</gene>
<dbReference type="Pfam" id="PF00155">
    <property type="entry name" value="Aminotran_1_2"/>
    <property type="match status" value="1"/>
</dbReference>
<dbReference type="GO" id="GO:0016740">
    <property type="term" value="F:transferase activity"/>
    <property type="evidence" value="ECO:0007669"/>
    <property type="project" value="UniProtKB-KW"/>
</dbReference>
<dbReference type="PANTHER" id="PTHR13693:SF77">
    <property type="entry name" value="8-AMINO-7-OXONONANOATE SYNTHASE"/>
    <property type="match status" value="1"/>
</dbReference>
<keyword evidence="3" id="KW-0808">Transferase</keyword>
<dbReference type="SUPFAM" id="SSF53383">
    <property type="entry name" value="PLP-dependent transferases"/>
    <property type="match status" value="1"/>
</dbReference>
<dbReference type="InterPro" id="IPR015421">
    <property type="entry name" value="PyrdxlP-dep_Trfase_major"/>
</dbReference>
<dbReference type="InterPro" id="IPR050087">
    <property type="entry name" value="AON_synthase_class-II"/>
</dbReference>
<dbReference type="AlphaFoldDB" id="A0A1M3T288"/>
<dbReference type="EMBL" id="KV878252">
    <property type="protein sequence ID" value="OJZ80858.1"/>
    <property type="molecule type" value="Genomic_DNA"/>
</dbReference>
<evidence type="ECO:0000256" key="3">
    <source>
        <dbReference type="ARBA" id="ARBA00022679"/>
    </source>
</evidence>
<comment type="cofactor">
    <cofactor evidence="1">
        <name>pyridoxal 5'-phosphate</name>
        <dbReference type="ChEBI" id="CHEBI:597326"/>
    </cofactor>
</comment>
<dbReference type="Proteomes" id="UP000184063">
    <property type="component" value="Unassembled WGS sequence"/>
</dbReference>
<keyword evidence="4" id="KW-0663">Pyridoxal phosphate</keyword>
<evidence type="ECO:0000256" key="1">
    <source>
        <dbReference type="ARBA" id="ARBA00001933"/>
    </source>
</evidence>
<feature type="domain" description="Aminotransferase class I/classII large" evidence="5">
    <location>
        <begin position="33"/>
        <end position="143"/>
    </location>
</feature>
<dbReference type="InterPro" id="IPR004839">
    <property type="entry name" value="Aminotransferase_I/II_large"/>
</dbReference>
<evidence type="ECO:0000313" key="6">
    <source>
        <dbReference type="EMBL" id="OJZ80858.1"/>
    </source>
</evidence>
<evidence type="ECO:0000256" key="4">
    <source>
        <dbReference type="ARBA" id="ARBA00022898"/>
    </source>
</evidence>
<evidence type="ECO:0000313" key="7">
    <source>
        <dbReference type="Proteomes" id="UP000184063"/>
    </source>
</evidence>
<dbReference type="GO" id="GO:0009102">
    <property type="term" value="P:biotin biosynthetic process"/>
    <property type="evidence" value="ECO:0007669"/>
    <property type="project" value="TreeGrafter"/>
</dbReference>
<dbReference type="VEuPathDB" id="FungiDB:ASPFODRAFT_37788"/>
<sequence length="293" mass="32435">MGCKRPCRQDLLSPQHVESFREALLSALGQPLIQEKERSVFVAVESVYSMEGDICPLKELVEAAKDVLDNAHFFVDEAHGTGVIGPNGSGLVNALGLEKEVAVRLHTFSKALGANGAMVLGKRTIRDAFITLARPVFFSTALSFPFCVAYVSSNVEAHLYPAPGPCPASRQDVLRKDHLNPAYQKAVEMGILSVPLTEGWNERSFVTPIVPIWTQAGYQYWLFSHLALAKICAFPVQHPTVPKKHPRVERVTFVVCEWAQEMIHIKQSKDGAERLPRAAQELYYSMKAGHAKL</sequence>
<organism evidence="6 7">
    <name type="scientific">Aspergillus luchuensis (strain CBS 106.47)</name>
    <dbReference type="NCBI Taxonomy" id="1137211"/>
    <lineage>
        <taxon>Eukaryota</taxon>
        <taxon>Fungi</taxon>
        <taxon>Dikarya</taxon>
        <taxon>Ascomycota</taxon>
        <taxon>Pezizomycotina</taxon>
        <taxon>Eurotiomycetes</taxon>
        <taxon>Eurotiomycetidae</taxon>
        <taxon>Eurotiales</taxon>
        <taxon>Aspergillaceae</taxon>
        <taxon>Aspergillus</taxon>
        <taxon>Aspergillus subgen. Circumdati</taxon>
    </lineage>
</organism>
<protein>
    <recommendedName>
        <fullName evidence="5">Aminotransferase class I/classII large domain-containing protein</fullName>
    </recommendedName>
</protein>
<reference evidence="7" key="1">
    <citation type="journal article" date="2017" name="Genome Biol.">
        <title>Comparative genomics reveals high biological diversity and specific adaptations in the industrially and medically important fungal genus Aspergillus.</title>
        <authorList>
            <person name="de Vries R.P."/>
            <person name="Riley R."/>
            <person name="Wiebenga A."/>
            <person name="Aguilar-Osorio G."/>
            <person name="Amillis S."/>
            <person name="Uchima C.A."/>
            <person name="Anderluh G."/>
            <person name="Asadollahi M."/>
            <person name="Askin M."/>
            <person name="Barry K."/>
            <person name="Battaglia E."/>
            <person name="Bayram O."/>
            <person name="Benocci T."/>
            <person name="Braus-Stromeyer S.A."/>
            <person name="Caldana C."/>
            <person name="Canovas D."/>
            <person name="Cerqueira G.C."/>
            <person name="Chen F."/>
            <person name="Chen W."/>
            <person name="Choi C."/>
            <person name="Clum A."/>
            <person name="Dos Santos R.A."/>
            <person name="Damasio A.R."/>
            <person name="Diallinas G."/>
            <person name="Emri T."/>
            <person name="Fekete E."/>
            <person name="Flipphi M."/>
            <person name="Freyberg S."/>
            <person name="Gallo A."/>
            <person name="Gournas C."/>
            <person name="Habgood R."/>
            <person name="Hainaut M."/>
            <person name="Harispe M.L."/>
            <person name="Henrissat B."/>
            <person name="Hilden K.S."/>
            <person name="Hope R."/>
            <person name="Hossain A."/>
            <person name="Karabika E."/>
            <person name="Karaffa L."/>
            <person name="Karanyi Z."/>
            <person name="Krasevec N."/>
            <person name="Kuo A."/>
            <person name="Kusch H."/>
            <person name="LaButti K."/>
            <person name="Lagendijk E.L."/>
            <person name="Lapidus A."/>
            <person name="Levasseur A."/>
            <person name="Lindquist E."/>
            <person name="Lipzen A."/>
            <person name="Logrieco A.F."/>
            <person name="MacCabe A."/>
            <person name="Maekelae M.R."/>
            <person name="Malavazi I."/>
            <person name="Melin P."/>
            <person name="Meyer V."/>
            <person name="Mielnichuk N."/>
            <person name="Miskei M."/>
            <person name="Molnar A.P."/>
            <person name="Mule G."/>
            <person name="Ngan C.Y."/>
            <person name="Orejas M."/>
            <person name="Orosz E."/>
            <person name="Ouedraogo J.P."/>
            <person name="Overkamp K.M."/>
            <person name="Park H.-S."/>
            <person name="Perrone G."/>
            <person name="Piumi F."/>
            <person name="Punt P.J."/>
            <person name="Ram A.F."/>
            <person name="Ramon A."/>
            <person name="Rauscher S."/>
            <person name="Record E."/>
            <person name="Riano-Pachon D.M."/>
            <person name="Robert V."/>
            <person name="Roehrig J."/>
            <person name="Ruller R."/>
            <person name="Salamov A."/>
            <person name="Salih N.S."/>
            <person name="Samson R.A."/>
            <person name="Sandor E."/>
            <person name="Sanguinetti M."/>
            <person name="Schuetze T."/>
            <person name="Sepcic K."/>
            <person name="Shelest E."/>
            <person name="Sherlock G."/>
            <person name="Sophianopoulou V."/>
            <person name="Squina F.M."/>
            <person name="Sun H."/>
            <person name="Susca A."/>
            <person name="Todd R.B."/>
            <person name="Tsang A."/>
            <person name="Unkles S.E."/>
            <person name="van de Wiele N."/>
            <person name="van Rossen-Uffink D."/>
            <person name="Oliveira J.V."/>
            <person name="Vesth T.C."/>
            <person name="Visser J."/>
            <person name="Yu J.-H."/>
            <person name="Zhou M."/>
            <person name="Andersen M.R."/>
            <person name="Archer D.B."/>
            <person name="Baker S.E."/>
            <person name="Benoit I."/>
            <person name="Brakhage A.A."/>
            <person name="Braus G.H."/>
            <person name="Fischer R."/>
            <person name="Frisvad J.C."/>
            <person name="Goldman G.H."/>
            <person name="Houbraken J."/>
            <person name="Oakley B."/>
            <person name="Pocsi I."/>
            <person name="Scazzocchio C."/>
            <person name="Seiboth B."/>
            <person name="vanKuyk P.A."/>
            <person name="Wortman J."/>
            <person name="Dyer P.S."/>
            <person name="Grigoriev I.V."/>
        </authorList>
    </citation>
    <scope>NUCLEOTIDE SEQUENCE [LARGE SCALE GENOMIC DNA]</scope>
    <source>
        <strain evidence="7">CBS 106.47</strain>
    </source>
</reference>
<evidence type="ECO:0000256" key="2">
    <source>
        <dbReference type="ARBA" id="ARBA00010008"/>
    </source>
</evidence>
<dbReference type="Gene3D" id="3.40.640.10">
    <property type="entry name" value="Type I PLP-dependent aspartate aminotransferase-like (Major domain)"/>
    <property type="match status" value="1"/>
</dbReference>
<dbReference type="GO" id="GO:0030170">
    <property type="term" value="F:pyridoxal phosphate binding"/>
    <property type="evidence" value="ECO:0007669"/>
    <property type="project" value="InterPro"/>
</dbReference>
<dbReference type="InterPro" id="IPR015424">
    <property type="entry name" value="PyrdxlP-dep_Trfase"/>
</dbReference>
<proteinExistence type="inferred from homology"/>
<accession>A0A1M3T288</accession>
<name>A0A1M3T288_ASPLC</name>
<comment type="similarity">
    <text evidence="2">Belongs to the class-II pyridoxal-phosphate-dependent aminotransferase family. BioF subfamily.</text>
</comment>
<dbReference type="PANTHER" id="PTHR13693">
    <property type="entry name" value="CLASS II AMINOTRANSFERASE/8-AMINO-7-OXONONANOATE SYNTHASE"/>
    <property type="match status" value="1"/>
</dbReference>